<keyword evidence="3" id="KW-1185">Reference proteome</keyword>
<protein>
    <submittedName>
        <fullName evidence="2">Uncharacterized protein</fullName>
    </submittedName>
</protein>
<name>A0A8H7QYK1_9FUNG</name>
<proteinExistence type="predicted"/>
<dbReference type="EMBL" id="JAEPRD010000075">
    <property type="protein sequence ID" value="KAG2201101.1"/>
    <property type="molecule type" value="Genomic_DNA"/>
</dbReference>
<feature type="coiled-coil region" evidence="1">
    <location>
        <begin position="147"/>
        <end position="177"/>
    </location>
</feature>
<sequence length="426" mass="48557">MSRLQETLQAFESASNSTITREWNADTSEIVDKILGKRRRVRDASEIEETLAFISTGEPILRLADISSNAETIEEEILNILNVVTKLNEICKNPETESKVQDLLAIIDESYTRSRHLSKYHDQKCREIETLTTQFTEINTAANIQSMRQYEAVREAEEEEEQEVAKLQAELDKLKSYNGLLVKRENDYRRIGQDIKEKALQGSLNPELPDGNGREKMEELEREKEELVRLIANDDALLEEESIIPPKLSSSKELYNEICAEIEDLIKSPAEDDSRLSIEGLTDKLGSVMAGINERLDRLVAIDVNEKEMSVYNQLLTFFHNRALNPDDREIDVDSEKLSEAFPHITNTTVPQLMLSDTSLRITAVLLKLYNEGPMTLQNLVTYVDDFSRNHVVSSETTQTIIYSLVAADLVVIDRRHKDSLVKLKL</sequence>
<evidence type="ECO:0000313" key="3">
    <source>
        <dbReference type="Proteomes" id="UP000603453"/>
    </source>
</evidence>
<dbReference type="AlphaFoldDB" id="A0A8H7QYK1"/>
<dbReference type="OrthoDB" id="2226451at2759"/>
<reference evidence="2" key="1">
    <citation type="submission" date="2020-12" db="EMBL/GenBank/DDBJ databases">
        <title>Metabolic potential, ecology and presence of endohyphal bacteria is reflected in genomic diversity of Mucoromycotina.</title>
        <authorList>
            <person name="Muszewska A."/>
            <person name="Okrasinska A."/>
            <person name="Steczkiewicz K."/>
            <person name="Drgas O."/>
            <person name="Orlowska M."/>
            <person name="Perlinska-Lenart U."/>
            <person name="Aleksandrzak-Piekarczyk T."/>
            <person name="Szatraj K."/>
            <person name="Zielenkiewicz U."/>
            <person name="Pilsyk S."/>
            <person name="Malc E."/>
            <person name="Mieczkowski P."/>
            <person name="Kruszewska J.S."/>
            <person name="Biernat P."/>
            <person name="Pawlowska J."/>
        </authorList>
    </citation>
    <scope>NUCLEOTIDE SEQUENCE</scope>
    <source>
        <strain evidence="2">WA0000017839</strain>
    </source>
</reference>
<accession>A0A8H7QYK1</accession>
<dbReference type="Proteomes" id="UP000603453">
    <property type="component" value="Unassembled WGS sequence"/>
</dbReference>
<comment type="caution">
    <text evidence="2">The sequence shown here is derived from an EMBL/GenBank/DDBJ whole genome shotgun (WGS) entry which is preliminary data.</text>
</comment>
<feature type="coiled-coil region" evidence="1">
    <location>
        <begin position="213"/>
        <end position="240"/>
    </location>
</feature>
<gene>
    <name evidence="2" type="ORF">INT47_010853</name>
</gene>
<evidence type="ECO:0000256" key="1">
    <source>
        <dbReference type="SAM" id="Coils"/>
    </source>
</evidence>
<evidence type="ECO:0000313" key="2">
    <source>
        <dbReference type="EMBL" id="KAG2201101.1"/>
    </source>
</evidence>
<organism evidence="2 3">
    <name type="scientific">Mucor saturninus</name>
    <dbReference type="NCBI Taxonomy" id="64648"/>
    <lineage>
        <taxon>Eukaryota</taxon>
        <taxon>Fungi</taxon>
        <taxon>Fungi incertae sedis</taxon>
        <taxon>Mucoromycota</taxon>
        <taxon>Mucoromycotina</taxon>
        <taxon>Mucoromycetes</taxon>
        <taxon>Mucorales</taxon>
        <taxon>Mucorineae</taxon>
        <taxon>Mucoraceae</taxon>
        <taxon>Mucor</taxon>
    </lineage>
</organism>
<keyword evidence="1" id="KW-0175">Coiled coil</keyword>